<gene>
    <name evidence="4" type="ORF">MFIFM68171_07649</name>
</gene>
<proteinExistence type="predicted"/>
<evidence type="ECO:0000259" key="3">
    <source>
        <dbReference type="Pfam" id="PF06985"/>
    </source>
</evidence>
<evidence type="ECO:0000313" key="4">
    <source>
        <dbReference type="EMBL" id="GAB1317439.1"/>
    </source>
</evidence>
<evidence type="ECO:0000256" key="2">
    <source>
        <dbReference type="SAM" id="Phobius"/>
    </source>
</evidence>
<dbReference type="Pfam" id="PF26639">
    <property type="entry name" value="Het-6_barrel"/>
    <property type="match status" value="1"/>
</dbReference>
<feature type="transmembrane region" description="Helical" evidence="2">
    <location>
        <begin position="33"/>
        <end position="62"/>
    </location>
</feature>
<name>A0ABQ0GI56_9PEZI</name>
<evidence type="ECO:0000256" key="1">
    <source>
        <dbReference type="SAM" id="MobiDB-lite"/>
    </source>
</evidence>
<sequence>MPPVAAKPFSDPESDNHEYMLSYFSLRDATASFFLGMAAAVIHHHLPVKYMVQLLTMLIYLYQDRKARRFDRILQKIAGYEHANNGQETATALHFHRFVVSAAMCLPTGVAFTLGFVMVQDRVAPVEAASYHILFGEWDRLAFTLVSLGAAAYRSAVAMRNTPWPLHRHELRETRLRLSLETTIPNWISYRFNNLIWRQVRLLRQRRRRRRAMSVLDVTGCHNRPRYQYRPLASAKGEVRLLTLHASTNGEIHCDIIHDSIYAPSRAYEAVSYRWGNPETSHTLLIGDDDTATTLPIPESVHQVLTALCPTQGSRYLWVDWICIDQSRPQEKATQIPLMRSVFRKANRVIAYLGQPESQDAGFASAFMHRAVWQAQEYLDSLETWEGDFRDHFARHNHAIPFSGDQKGWRAFERLVGLDYWRRMWIIQEVTVARKLHLVYGEAHFPWTSLDLFDTYFPRWRSRMRQFQDTDRTRHDGESNFEGMFRLRREFRDSQAEPRWSLAQLLADLRCYEASDKRDKVNALVGISTSRFVPALMPAEERSVADTFVNAARVALLDGGYEILSIAGLTHPRNPELGLPSWVPDLTSPPRHASNHHYQRGYRAGGHPRPSPHRAAFPNKHHVELLGHRIGAVKALASEFPTVPEPPETAGDRVWRAADSLLTRFLGYSSEAKTLWEGHGKSREQDPLPIFRALVEDYDGDSYPAKDLPVLLREFTHLVEEGTKLLQAGHSTANLETSFAVRAGPHDEFRGLRYLHLATWALDLRLFSVTTGGAAAMVPKATKVGDLLCAIAGSPLPCVLRPVEDVDKFVLIGDAYVDGFMNGEAMAEGEEWFCVC</sequence>
<evidence type="ECO:0000313" key="5">
    <source>
        <dbReference type="Proteomes" id="UP001628179"/>
    </source>
</evidence>
<keyword evidence="5" id="KW-1185">Reference proteome</keyword>
<dbReference type="InterPro" id="IPR052895">
    <property type="entry name" value="HetReg/Transcr_Mod"/>
</dbReference>
<dbReference type="Pfam" id="PF06985">
    <property type="entry name" value="HET"/>
    <property type="match status" value="1"/>
</dbReference>
<dbReference type="PANTHER" id="PTHR24148:SF73">
    <property type="entry name" value="HET DOMAIN PROTEIN (AFU_ORTHOLOGUE AFUA_8G01020)"/>
    <property type="match status" value="1"/>
</dbReference>
<dbReference type="EMBL" id="BAAFSV010000004">
    <property type="protein sequence ID" value="GAB1317439.1"/>
    <property type="molecule type" value="Genomic_DNA"/>
</dbReference>
<keyword evidence="2" id="KW-0812">Transmembrane</keyword>
<dbReference type="GeneID" id="98178392"/>
<keyword evidence="2" id="KW-0472">Membrane</keyword>
<reference evidence="4 5" key="1">
    <citation type="submission" date="2024-09" db="EMBL/GenBank/DDBJ databases">
        <title>Itraconazole resistance in Madurella fahalii resulting from another homologue of gene encoding cytochrome P450 14-alpha sterol demethylase (CYP51).</title>
        <authorList>
            <person name="Yoshioka I."/>
            <person name="Fahal A.H."/>
            <person name="Kaneko S."/>
            <person name="Yaguchi T."/>
        </authorList>
    </citation>
    <scope>NUCLEOTIDE SEQUENCE [LARGE SCALE GENOMIC DNA]</scope>
    <source>
        <strain evidence="4 5">IFM 68171</strain>
    </source>
</reference>
<comment type="caution">
    <text evidence="4">The sequence shown here is derived from an EMBL/GenBank/DDBJ whole genome shotgun (WGS) entry which is preliminary data.</text>
</comment>
<dbReference type="RefSeq" id="XP_070919170.1">
    <property type="nucleotide sequence ID" value="XM_071063069.1"/>
</dbReference>
<protein>
    <recommendedName>
        <fullName evidence="3">Heterokaryon incompatibility domain-containing protein</fullName>
    </recommendedName>
</protein>
<dbReference type="PANTHER" id="PTHR24148">
    <property type="entry name" value="ANKYRIN REPEAT DOMAIN-CONTAINING PROTEIN 39 HOMOLOG-RELATED"/>
    <property type="match status" value="1"/>
</dbReference>
<feature type="transmembrane region" description="Helical" evidence="2">
    <location>
        <begin position="98"/>
        <end position="119"/>
    </location>
</feature>
<dbReference type="InterPro" id="IPR010730">
    <property type="entry name" value="HET"/>
</dbReference>
<feature type="region of interest" description="Disordered" evidence="1">
    <location>
        <begin position="589"/>
        <end position="610"/>
    </location>
</feature>
<keyword evidence="2" id="KW-1133">Transmembrane helix</keyword>
<dbReference type="Proteomes" id="UP001628179">
    <property type="component" value="Unassembled WGS sequence"/>
</dbReference>
<accession>A0ABQ0GI56</accession>
<feature type="domain" description="Heterokaryon incompatibility" evidence="3">
    <location>
        <begin position="268"/>
        <end position="429"/>
    </location>
</feature>
<organism evidence="4 5">
    <name type="scientific">Madurella fahalii</name>
    <dbReference type="NCBI Taxonomy" id="1157608"/>
    <lineage>
        <taxon>Eukaryota</taxon>
        <taxon>Fungi</taxon>
        <taxon>Dikarya</taxon>
        <taxon>Ascomycota</taxon>
        <taxon>Pezizomycotina</taxon>
        <taxon>Sordariomycetes</taxon>
        <taxon>Sordariomycetidae</taxon>
        <taxon>Sordariales</taxon>
        <taxon>Sordariales incertae sedis</taxon>
        <taxon>Madurella</taxon>
    </lineage>
</organism>